<evidence type="ECO:0000313" key="2">
    <source>
        <dbReference type="EMBL" id="OLN96151.1"/>
    </source>
</evidence>
<gene>
    <name evidence="2" type="ORF">CCHL11_03195</name>
</gene>
<sequence length="82" mass="9092">ERDVERAFSQRTIEALKAQVENKRSRKRTKVKTSPNSKFANIRAIQKAQEEAGNVETTIDESNRSESPSDEEDCIVVAVGGG</sequence>
<dbReference type="AlphaFoldDB" id="A0A1Q8S449"/>
<feature type="region of interest" description="Disordered" evidence="1">
    <location>
        <begin position="49"/>
        <end position="71"/>
    </location>
</feature>
<name>A0A1Q8S449_9PEZI</name>
<evidence type="ECO:0000256" key="1">
    <source>
        <dbReference type="SAM" id="MobiDB-lite"/>
    </source>
</evidence>
<feature type="non-terminal residue" evidence="2">
    <location>
        <position position="1"/>
    </location>
</feature>
<accession>A0A1Q8S449</accession>
<dbReference type="EMBL" id="MPGH01000022">
    <property type="protein sequence ID" value="OLN96151.1"/>
    <property type="molecule type" value="Genomic_DNA"/>
</dbReference>
<dbReference type="Proteomes" id="UP000186583">
    <property type="component" value="Unassembled WGS sequence"/>
</dbReference>
<organism evidence="2 3">
    <name type="scientific">Colletotrichum chlorophyti</name>
    <dbReference type="NCBI Taxonomy" id="708187"/>
    <lineage>
        <taxon>Eukaryota</taxon>
        <taxon>Fungi</taxon>
        <taxon>Dikarya</taxon>
        <taxon>Ascomycota</taxon>
        <taxon>Pezizomycotina</taxon>
        <taxon>Sordariomycetes</taxon>
        <taxon>Hypocreomycetidae</taxon>
        <taxon>Glomerellales</taxon>
        <taxon>Glomerellaceae</taxon>
        <taxon>Colletotrichum</taxon>
    </lineage>
</organism>
<proteinExistence type="predicted"/>
<keyword evidence="3" id="KW-1185">Reference proteome</keyword>
<reference evidence="2 3" key="1">
    <citation type="submission" date="2016-11" db="EMBL/GenBank/DDBJ databases">
        <title>Draft Genome Assembly of Colletotrichum chlorophyti a pathogen of herbaceous plants.</title>
        <authorList>
            <person name="Gan P."/>
            <person name="Narusaka M."/>
            <person name="Tsushima A."/>
            <person name="Narusaka Y."/>
            <person name="Takano Y."/>
            <person name="Shirasu K."/>
        </authorList>
    </citation>
    <scope>NUCLEOTIDE SEQUENCE [LARGE SCALE GENOMIC DNA]</scope>
    <source>
        <strain evidence="2 3">NTL11</strain>
    </source>
</reference>
<comment type="caution">
    <text evidence="2">The sequence shown here is derived from an EMBL/GenBank/DDBJ whole genome shotgun (WGS) entry which is preliminary data.</text>
</comment>
<evidence type="ECO:0000313" key="3">
    <source>
        <dbReference type="Proteomes" id="UP000186583"/>
    </source>
</evidence>
<protein>
    <submittedName>
        <fullName evidence="2">Uncharacterized protein</fullName>
    </submittedName>
</protein>
<dbReference type="OrthoDB" id="4833365at2759"/>